<keyword evidence="2" id="KW-1185">Reference proteome</keyword>
<protein>
    <submittedName>
        <fullName evidence="1">Uncharacterized protein</fullName>
    </submittedName>
</protein>
<gene>
    <name evidence="1" type="ORF">LNINA_LOCUS4503</name>
</gene>
<evidence type="ECO:0000313" key="2">
    <source>
        <dbReference type="Proteomes" id="UP001497472"/>
    </source>
</evidence>
<name>A0AAV1J6N5_9NEOP</name>
<dbReference type="Proteomes" id="UP001497472">
    <property type="component" value="Unassembled WGS sequence"/>
</dbReference>
<evidence type="ECO:0000313" key="1">
    <source>
        <dbReference type="EMBL" id="CAK1544790.1"/>
    </source>
</evidence>
<reference evidence="1 2" key="1">
    <citation type="submission" date="2023-11" db="EMBL/GenBank/DDBJ databases">
        <authorList>
            <person name="Okamura Y."/>
        </authorList>
    </citation>
    <scope>NUCLEOTIDE SEQUENCE [LARGE SCALE GENOMIC DNA]</scope>
</reference>
<proteinExistence type="predicted"/>
<dbReference type="AlphaFoldDB" id="A0AAV1J6N5"/>
<organism evidence="1 2">
    <name type="scientific">Leptosia nina</name>
    <dbReference type="NCBI Taxonomy" id="320188"/>
    <lineage>
        <taxon>Eukaryota</taxon>
        <taxon>Metazoa</taxon>
        <taxon>Ecdysozoa</taxon>
        <taxon>Arthropoda</taxon>
        <taxon>Hexapoda</taxon>
        <taxon>Insecta</taxon>
        <taxon>Pterygota</taxon>
        <taxon>Neoptera</taxon>
        <taxon>Endopterygota</taxon>
        <taxon>Lepidoptera</taxon>
        <taxon>Glossata</taxon>
        <taxon>Ditrysia</taxon>
        <taxon>Papilionoidea</taxon>
        <taxon>Pieridae</taxon>
        <taxon>Pierinae</taxon>
        <taxon>Leptosia</taxon>
    </lineage>
</organism>
<sequence length="127" mass="13704">MLGIVVFATTVWWYRFDYAKALGGARADVAASVCGPRAPRTALRCPLLPPAPYTETARADTSYRHVIDTNDNEVFFIDSSADLPNNYNNRSTPPALAVAAPAKTAQLTSRPPACPGTNTFGLQLQFT</sequence>
<dbReference type="EMBL" id="CAVLEF010000006">
    <property type="protein sequence ID" value="CAK1544790.1"/>
    <property type="molecule type" value="Genomic_DNA"/>
</dbReference>
<accession>A0AAV1J6N5</accession>
<comment type="caution">
    <text evidence="1">The sequence shown here is derived from an EMBL/GenBank/DDBJ whole genome shotgun (WGS) entry which is preliminary data.</text>
</comment>